<accession>A0A430FVC0</accession>
<evidence type="ECO:0000259" key="2">
    <source>
        <dbReference type="PROSITE" id="PS50110"/>
    </source>
</evidence>
<dbReference type="AlphaFoldDB" id="A0A430FVC0"/>
<dbReference type="PANTHER" id="PTHR37299">
    <property type="entry name" value="TRANSCRIPTIONAL REGULATOR-RELATED"/>
    <property type="match status" value="1"/>
</dbReference>
<keyword evidence="4" id="KW-0238">DNA-binding</keyword>
<dbReference type="CDD" id="cd00156">
    <property type="entry name" value="REC"/>
    <property type="match status" value="1"/>
</dbReference>
<feature type="modified residue" description="4-aspartylphosphate" evidence="1">
    <location>
        <position position="62"/>
    </location>
</feature>
<evidence type="ECO:0000313" key="5">
    <source>
        <dbReference type="Proteomes" id="UP000287470"/>
    </source>
</evidence>
<sequence length="241" mass="27106">MCEMMTVAVADDDATARRDLRAALERYESEHEGHVRFTIREYESGEALLAAYRSDVDVVMLDVEMGDMDGFDTARTIRERDADVSLLFVTNMAQYAIRGYEVDALSYLLKPVNYHAFAREMDRCVARRLARGVEETLTFTTAAGVARVPVRDVTYLECVRHKIIVHAVGGAYEFTGTLKSFIPQLEPRGFAVANSCYLVNLRYVAAVDRATCLMRDDTRLAVSRRRRPALLQAVADYITAA</sequence>
<dbReference type="Gene3D" id="2.40.50.1020">
    <property type="entry name" value="LytTr DNA-binding domain"/>
    <property type="match status" value="1"/>
</dbReference>
<dbReference type="Proteomes" id="UP000287470">
    <property type="component" value="Unassembled WGS sequence"/>
</dbReference>
<evidence type="ECO:0000313" key="4">
    <source>
        <dbReference type="EMBL" id="RSX57433.1"/>
    </source>
</evidence>
<dbReference type="InterPro" id="IPR011006">
    <property type="entry name" value="CheY-like_superfamily"/>
</dbReference>
<dbReference type="GO" id="GO:0000156">
    <property type="term" value="F:phosphorelay response regulator activity"/>
    <property type="evidence" value="ECO:0007669"/>
    <property type="project" value="InterPro"/>
</dbReference>
<dbReference type="SMART" id="SM00850">
    <property type="entry name" value="LytTR"/>
    <property type="match status" value="1"/>
</dbReference>
<dbReference type="SMART" id="SM00448">
    <property type="entry name" value="REC"/>
    <property type="match status" value="1"/>
</dbReference>
<dbReference type="SUPFAM" id="SSF52172">
    <property type="entry name" value="CheY-like"/>
    <property type="match status" value="1"/>
</dbReference>
<feature type="domain" description="Response regulatory" evidence="2">
    <location>
        <begin position="6"/>
        <end position="125"/>
    </location>
</feature>
<feature type="domain" description="HTH LytTR-type" evidence="3">
    <location>
        <begin position="137"/>
        <end position="236"/>
    </location>
</feature>
<organism evidence="4 5">
    <name type="scientific">Bifidobacterium samirii</name>
    <dbReference type="NCBI Taxonomy" id="2306974"/>
    <lineage>
        <taxon>Bacteria</taxon>
        <taxon>Bacillati</taxon>
        <taxon>Actinomycetota</taxon>
        <taxon>Actinomycetes</taxon>
        <taxon>Bifidobacteriales</taxon>
        <taxon>Bifidobacteriaceae</taxon>
        <taxon>Bifidobacterium</taxon>
    </lineage>
</organism>
<dbReference type="Gene3D" id="3.40.50.2300">
    <property type="match status" value="1"/>
</dbReference>
<dbReference type="InterPro" id="IPR007492">
    <property type="entry name" value="LytTR_DNA-bd_dom"/>
</dbReference>
<dbReference type="InterPro" id="IPR046947">
    <property type="entry name" value="LytR-like"/>
</dbReference>
<dbReference type="PROSITE" id="PS50110">
    <property type="entry name" value="RESPONSE_REGULATORY"/>
    <property type="match status" value="1"/>
</dbReference>
<evidence type="ECO:0000256" key="1">
    <source>
        <dbReference type="PROSITE-ProRule" id="PRU00169"/>
    </source>
</evidence>
<proteinExistence type="predicted"/>
<comment type="caution">
    <text evidence="4">The sequence shown here is derived from an EMBL/GenBank/DDBJ whole genome shotgun (WGS) entry which is preliminary data.</text>
</comment>
<dbReference type="PROSITE" id="PS50930">
    <property type="entry name" value="HTH_LYTTR"/>
    <property type="match status" value="1"/>
</dbReference>
<dbReference type="Pfam" id="PF00072">
    <property type="entry name" value="Response_reg"/>
    <property type="match status" value="1"/>
</dbReference>
<name>A0A430FVC0_9BIFI</name>
<dbReference type="EMBL" id="QXGK01000005">
    <property type="protein sequence ID" value="RSX57433.1"/>
    <property type="molecule type" value="Genomic_DNA"/>
</dbReference>
<evidence type="ECO:0000259" key="3">
    <source>
        <dbReference type="PROSITE" id="PS50930"/>
    </source>
</evidence>
<dbReference type="Pfam" id="PF04397">
    <property type="entry name" value="LytTR"/>
    <property type="match status" value="1"/>
</dbReference>
<keyword evidence="5" id="KW-1185">Reference proteome</keyword>
<keyword evidence="1" id="KW-0597">Phosphoprotein</keyword>
<gene>
    <name evidence="4" type="ORF">D2E24_0731</name>
</gene>
<dbReference type="OrthoDB" id="236568at2"/>
<dbReference type="InterPro" id="IPR001789">
    <property type="entry name" value="Sig_transdc_resp-reg_receiver"/>
</dbReference>
<reference evidence="4 5" key="1">
    <citation type="submission" date="2018-09" db="EMBL/GenBank/DDBJ databases">
        <title>Characterization of the phylogenetic diversity of five novel species belonging to the genus Bifidobacterium.</title>
        <authorList>
            <person name="Lugli G.A."/>
            <person name="Duranti S."/>
            <person name="Milani C."/>
        </authorList>
    </citation>
    <scope>NUCLEOTIDE SEQUENCE [LARGE SCALE GENOMIC DNA]</scope>
    <source>
        <strain evidence="4 5">2033B</strain>
    </source>
</reference>
<dbReference type="GO" id="GO:0003677">
    <property type="term" value="F:DNA binding"/>
    <property type="evidence" value="ECO:0007669"/>
    <property type="project" value="UniProtKB-KW"/>
</dbReference>
<dbReference type="PANTHER" id="PTHR37299:SF1">
    <property type="entry name" value="STAGE 0 SPORULATION PROTEIN A HOMOLOG"/>
    <property type="match status" value="1"/>
</dbReference>
<protein>
    <submittedName>
        <fullName evidence="4">DNA-binding response regulator</fullName>
    </submittedName>
</protein>